<gene>
    <name evidence="2" type="ORF">CANARDRAFT_26255</name>
</gene>
<name>A0A1E4T8L4_9ASCO</name>
<reference evidence="3" key="1">
    <citation type="submission" date="2016-04" db="EMBL/GenBank/DDBJ databases">
        <title>Comparative genomics of biotechnologically important yeasts.</title>
        <authorList>
            <consortium name="DOE Joint Genome Institute"/>
            <person name="Riley R."/>
            <person name="Haridas S."/>
            <person name="Wolfe K.H."/>
            <person name="Lopes M.R."/>
            <person name="Hittinger C.T."/>
            <person name="Goker M."/>
            <person name="Salamov A."/>
            <person name="Wisecaver J."/>
            <person name="Long T.M."/>
            <person name="Aerts A.L."/>
            <person name="Barry K."/>
            <person name="Choi C."/>
            <person name="Clum A."/>
            <person name="Coughlan A.Y."/>
            <person name="Deshpande S."/>
            <person name="Douglass A.P."/>
            <person name="Hanson S.J."/>
            <person name="Klenk H.-P."/>
            <person name="Labutti K."/>
            <person name="Lapidus A."/>
            <person name="Lindquist E."/>
            <person name="Lipzen A."/>
            <person name="Meier-Kolthoff J.P."/>
            <person name="Ohm R.A."/>
            <person name="Otillar R.P."/>
            <person name="Pangilinan J."/>
            <person name="Peng Y."/>
            <person name="Rokas A."/>
            <person name="Rosa C.A."/>
            <person name="Scheuner C."/>
            <person name="Sibirny A.A."/>
            <person name="Slot J.C."/>
            <person name="Stielow J.B."/>
            <person name="Sun H."/>
            <person name="Kurtzman C.P."/>
            <person name="Blackwell M."/>
            <person name="Grigoriev I.V."/>
            <person name="Jeffries T.W."/>
        </authorList>
    </citation>
    <scope>NUCLEOTIDE SEQUENCE [LARGE SCALE GENOMIC DNA]</scope>
    <source>
        <strain evidence="3">NRRL YB-2248</strain>
    </source>
</reference>
<proteinExistence type="predicted"/>
<dbReference type="AlphaFoldDB" id="A0A1E4T8L4"/>
<organism evidence="2 3">
    <name type="scientific">[Candida] arabinofermentans NRRL YB-2248</name>
    <dbReference type="NCBI Taxonomy" id="983967"/>
    <lineage>
        <taxon>Eukaryota</taxon>
        <taxon>Fungi</taxon>
        <taxon>Dikarya</taxon>
        <taxon>Ascomycota</taxon>
        <taxon>Saccharomycotina</taxon>
        <taxon>Pichiomycetes</taxon>
        <taxon>Pichiales</taxon>
        <taxon>Pichiaceae</taxon>
        <taxon>Ogataea</taxon>
        <taxon>Ogataea/Candida clade</taxon>
    </lineage>
</organism>
<feature type="transmembrane region" description="Helical" evidence="1">
    <location>
        <begin position="38"/>
        <end position="59"/>
    </location>
</feature>
<sequence length="94" mass="10659">MEIGIRVQFFLSRCLLTRLVFGPRRSSVLGRATLCYTALRYAALLCGGLDFTAFTAFVIRLWIGNHSLESTILNLVCHLNIYTVLLEVVFVSRF</sequence>
<dbReference type="EMBL" id="KV453847">
    <property type="protein sequence ID" value="ODV88100.1"/>
    <property type="molecule type" value="Genomic_DNA"/>
</dbReference>
<evidence type="ECO:0000313" key="3">
    <source>
        <dbReference type="Proteomes" id="UP000094801"/>
    </source>
</evidence>
<accession>A0A1E4T8L4</accession>
<evidence type="ECO:0000313" key="2">
    <source>
        <dbReference type="EMBL" id="ODV88100.1"/>
    </source>
</evidence>
<protein>
    <submittedName>
        <fullName evidence="2">Uncharacterized protein</fullName>
    </submittedName>
</protein>
<dbReference type="Proteomes" id="UP000094801">
    <property type="component" value="Unassembled WGS sequence"/>
</dbReference>
<keyword evidence="1" id="KW-1133">Transmembrane helix</keyword>
<keyword evidence="1" id="KW-0812">Transmembrane</keyword>
<keyword evidence="3" id="KW-1185">Reference proteome</keyword>
<keyword evidence="1" id="KW-0472">Membrane</keyword>
<feature type="transmembrane region" description="Helical" evidence="1">
    <location>
        <begin position="71"/>
        <end position="91"/>
    </location>
</feature>
<evidence type="ECO:0000256" key="1">
    <source>
        <dbReference type="SAM" id="Phobius"/>
    </source>
</evidence>